<dbReference type="SUPFAM" id="SSF47413">
    <property type="entry name" value="lambda repressor-like DNA-binding domains"/>
    <property type="match status" value="1"/>
</dbReference>
<gene>
    <name evidence="5" type="primary">degA_1</name>
    <name evidence="5" type="ORF">AVLFYP127_01588</name>
</gene>
<dbReference type="PANTHER" id="PTHR30146">
    <property type="entry name" value="LACI-RELATED TRANSCRIPTIONAL REPRESSOR"/>
    <property type="match status" value="1"/>
</dbReference>
<dbReference type="GO" id="GO:0000976">
    <property type="term" value="F:transcription cis-regulatory region binding"/>
    <property type="evidence" value="ECO:0007669"/>
    <property type="project" value="TreeGrafter"/>
</dbReference>
<dbReference type="SUPFAM" id="SSF53822">
    <property type="entry name" value="Periplasmic binding protein-like I"/>
    <property type="match status" value="1"/>
</dbReference>
<dbReference type="EMBL" id="CACRSW010000007">
    <property type="protein sequence ID" value="VYS85367.1"/>
    <property type="molecule type" value="Genomic_DNA"/>
</dbReference>
<keyword evidence="1" id="KW-0805">Transcription regulation</keyword>
<feature type="domain" description="HTH lacI-type" evidence="4">
    <location>
        <begin position="4"/>
        <end position="58"/>
    </location>
</feature>
<dbReference type="Pfam" id="PF00356">
    <property type="entry name" value="LacI"/>
    <property type="match status" value="1"/>
</dbReference>
<dbReference type="Gene3D" id="3.40.50.2300">
    <property type="match status" value="2"/>
</dbReference>
<dbReference type="AlphaFoldDB" id="A0A6N2RWD7"/>
<dbReference type="CDD" id="cd01392">
    <property type="entry name" value="HTH_LacI"/>
    <property type="match status" value="1"/>
</dbReference>
<dbReference type="RefSeq" id="WP_156328663.1">
    <property type="nucleotide sequence ID" value="NZ_CACRSW010000007.1"/>
</dbReference>
<keyword evidence="3" id="KW-0804">Transcription</keyword>
<dbReference type="InterPro" id="IPR028082">
    <property type="entry name" value="Peripla_BP_I"/>
</dbReference>
<proteinExistence type="predicted"/>
<organism evidence="5">
    <name type="scientific">Anaerococcus vaginalis</name>
    <dbReference type="NCBI Taxonomy" id="33037"/>
    <lineage>
        <taxon>Bacteria</taxon>
        <taxon>Bacillati</taxon>
        <taxon>Bacillota</taxon>
        <taxon>Tissierellia</taxon>
        <taxon>Tissierellales</taxon>
        <taxon>Peptoniphilaceae</taxon>
        <taxon>Anaerococcus</taxon>
    </lineage>
</organism>
<evidence type="ECO:0000256" key="2">
    <source>
        <dbReference type="ARBA" id="ARBA00023125"/>
    </source>
</evidence>
<evidence type="ECO:0000259" key="4">
    <source>
        <dbReference type="PROSITE" id="PS50932"/>
    </source>
</evidence>
<dbReference type="Gene3D" id="1.10.260.40">
    <property type="entry name" value="lambda repressor-like DNA-binding domains"/>
    <property type="match status" value="1"/>
</dbReference>
<name>A0A6N2RWD7_9FIRM</name>
<dbReference type="SMART" id="SM00354">
    <property type="entry name" value="HTH_LACI"/>
    <property type="match status" value="1"/>
</dbReference>
<evidence type="ECO:0000256" key="1">
    <source>
        <dbReference type="ARBA" id="ARBA00023015"/>
    </source>
</evidence>
<dbReference type="PRINTS" id="PR00036">
    <property type="entry name" value="HTHLACI"/>
</dbReference>
<evidence type="ECO:0000313" key="5">
    <source>
        <dbReference type="EMBL" id="VYS85367.1"/>
    </source>
</evidence>
<keyword evidence="2" id="KW-0238">DNA-binding</keyword>
<evidence type="ECO:0000256" key="3">
    <source>
        <dbReference type="ARBA" id="ARBA00023163"/>
    </source>
</evidence>
<reference evidence="5" key="1">
    <citation type="submission" date="2019-11" db="EMBL/GenBank/DDBJ databases">
        <authorList>
            <person name="Feng L."/>
        </authorList>
    </citation>
    <scope>NUCLEOTIDE SEQUENCE</scope>
    <source>
        <strain evidence="5">AvaginalisLFYP127</strain>
    </source>
</reference>
<dbReference type="GO" id="GO:0003700">
    <property type="term" value="F:DNA-binding transcription factor activity"/>
    <property type="evidence" value="ECO:0007669"/>
    <property type="project" value="TreeGrafter"/>
</dbReference>
<dbReference type="InterPro" id="IPR046335">
    <property type="entry name" value="LacI/GalR-like_sensor"/>
</dbReference>
<sequence>MKRVTIKDIASMCGVSVSTVSRAINNGGEISNATKQKILKTIDDLGYVPNQNARNLKITKTKTIAVLIKGITNPFFTPMLKVLEEEITKAGYTFALQKVEEHLSEIDIAYKVVKNLKPEGIIFLGGYFVEDRKKLNSLGIPFTMTTIINKDLKIKKSACLGVDDFVQSKKIVNYLISIGHKKIAFIAPRIEDKSIGKLRLIGYQKALEENGIEFDEKLIFYPKKGTNPYSMEHGYEVGKKIVKKNIPCTAIFAISDAVAMGAIKAIDDFGKKVPEDYSVAGFDGLEINKYLLKPITTIVQPASEIAYESVKDLFKIIKKKPYEKIMEFDAELFVGKTTAPIVSKELE</sequence>
<dbReference type="PANTHER" id="PTHR30146:SF109">
    <property type="entry name" value="HTH-TYPE TRANSCRIPTIONAL REGULATOR GALS"/>
    <property type="match status" value="1"/>
</dbReference>
<accession>A0A6N2RWD7</accession>
<dbReference type="CDD" id="cd06267">
    <property type="entry name" value="PBP1_LacI_sugar_binding-like"/>
    <property type="match status" value="1"/>
</dbReference>
<protein>
    <submittedName>
        <fullName evidence="5">HTH-type transcriptional regulator DegA</fullName>
    </submittedName>
</protein>
<dbReference type="InterPro" id="IPR010982">
    <property type="entry name" value="Lambda_DNA-bd_dom_sf"/>
</dbReference>
<dbReference type="InterPro" id="IPR000843">
    <property type="entry name" value="HTH_LacI"/>
</dbReference>
<dbReference type="Pfam" id="PF13377">
    <property type="entry name" value="Peripla_BP_3"/>
    <property type="match status" value="1"/>
</dbReference>
<dbReference type="PROSITE" id="PS50932">
    <property type="entry name" value="HTH_LACI_2"/>
    <property type="match status" value="1"/>
</dbReference>